<evidence type="ECO:0000259" key="4">
    <source>
        <dbReference type="PROSITE" id="PS50977"/>
    </source>
</evidence>
<dbReference type="Proteomes" id="UP000030147">
    <property type="component" value="Unassembled WGS sequence"/>
</dbReference>
<evidence type="ECO:0000313" key="5">
    <source>
        <dbReference type="EMBL" id="KGP73773.1"/>
    </source>
</evidence>
<proteinExistence type="predicted"/>
<name>A0A0A2TH44_9BACI</name>
<gene>
    <name evidence="5" type="ORF">N782_01165</name>
</gene>
<dbReference type="OrthoDB" id="9812993at2"/>
<dbReference type="PROSITE" id="PS01081">
    <property type="entry name" value="HTH_TETR_1"/>
    <property type="match status" value="1"/>
</dbReference>
<sequence length="281" mass="33571">MDQKKVTIIENAIKLFARKGFSSTSVQEIADECGISKGAFYLHFKSKDVLLYELFEYYWQRIQQRVNKITSEPLQPREKFVHQLKVTIEEVANHREFIIMQIREQVIPFNDTIETFIKRMRYHSYLFYKNHLLAIYGEAKRDYVWEASSIVQGLLKHYIDLIIMDNFDVDYHKLALAIMRRVDYIMEGFEKHNDQPVITEAIMNQIIPENIKYEQLEDIIDILMKIKEHETDREILDTVDVLLEELKKEDYRQAVIKGMASILEKHEEYMDVASQLRSYFI</sequence>
<dbReference type="Pfam" id="PF00440">
    <property type="entry name" value="TetR_N"/>
    <property type="match status" value="1"/>
</dbReference>
<dbReference type="PANTHER" id="PTHR43479:SF22">
    <property type="entry name" value="TRANSCRIPTIONAL REGULATOR, TETR FAMILY"/>
    <property type="match status" value="1"/>
</dbReference>
<dbReference type="Gene3D" id="1.10.357.10">
    <property type="entry name" value="Tetracycline Repressor, domain 2"/>
    <property type="match status" value="1"/>
</dbReference>
<feature type="DNA-binding region" description="H-T-H motif" evidence="3">
    <location>
        <begin position="25"/>
        <end position="44"/>
    </location>
</feature>
<dbReference type="PANTHER" id="PTHR43479">
    <property type="entry name" value="ACREF/ENVCD OPERON REPRESSOR-RELATED"/>
    <property type="match status" value="1"/>
</dbReference>
<evidence type="ECO:0000256" key="3">
    <source>
        <dbReference type="PROSITE-ProRule" id="PRU00335"/>
    </source>
</evidence>
<dbReference type="InterPro" id="IPR001647">
    <property type="entry name" value="HTH_TetR"/>
</dbReference>
<dbReference type="InterPro" id="IPR009057">
    <property type="entry name" value="Homeodomain-like_sf"/>
</dbReference>
<dbReference type="InterPro" id="IPR023772">
    <property type="entry name" value="DNA-bd_HTH_TetR-type_CS"/>
</dbReference>
<dbReference type="PRINTS" id="PR00455">
    <property type="entry name" value="HTHTETR"/>
</dbReference>
<dbReference type="eggNOG" id="COG1309">
    <property type="taxonomic scope" value="Bacteria"/>
</dbReference>
<evidence type="ECO:0000256" key="1">
    <source>
        <dbReference type="ARBA" id="ARBA00022491"/>
    </source>
</evidence>
<dbReference type="EMBL" id="AVBF01000008">
    <property type="protein sequence ID" value="KGP73773.1"/>
    <property type="molecule type" value="Genomic_DNA"/>
</dbReference>
<accession>A0A0A2TH44</accession>
<evidence type="ECO:0000313" key="6">
    <source>
        <dbReference type="Proteomes" id="UP000030147"/>
    </source>
</evidence>
<keyword evidence="2 3" id="KW-0238">DNA-binding</keyword>
<protein>
    <submittedName>
        <fullName evidence="5">TetR family transcriptional regulator</fullName>
    </submittedName>
</protein>
<dbReference type="InterPro" id="IPR050624">
    <property type="entry name" value="HTH-type_Tx_Regulator"/>
</dbReference>
<dbReference type="PROSITE" id="PS50977">
    <property type="entry name" value="HTH_TETR_2"/>
    <property type="match status" value="1"/>
</dbReference>
<evidence type="ECO:0000256" key="2">
    <source>
        <dbReference type="ARBA" id="ARBA00023125"/>
    </source>
</evidence>
<organism evidence="5 6">
    <name type="scientific">Pontibacillus yanchengensis Y32</name>
    <dbReference type="NCBI Taxonomy" id="1385514"/>
    <lineage>
        <taxon>Bacteria</taxon>
        <taxon>Bacillati</taxon>
        <taxon>Bacillota</taxon>
        <taxon>Bacilli</taxon>
        <taxon>Bacillales</taxon>
        <taxon>Bacillaceae</taxon>
        <taxon>Pontibacillus</taxon>
    </lineage>
</organism>
<dbReference type="STRING" id="1385514.N782_01165"/>
<dbReference type="SUPFAM" id="SSF46689">
    <property type="entry name" value="Homeodomain-like"/>
    <property type="match status" value="1"/>
</dbReference>
<keyword evidence="6" id="KW-1185">Reference proteome</keyword>
<dbReference type="GO" id="GO:0003677">
    <property type="term" value="F:DNA binding"/>
    <property type="evidence" value="ECO:0007669"/>
    <property type="project" value="UniProtKB-UniRule"/>
</dbReference>
<keyword evidence="1" id="KW-0678">Repressor</keyword>
<dbReference type="AlphaFoldDB" id="A0A0A2TH44"/>
<dbReference type="RefSeq" id="WP_036816737.1">
    <property type="nucleotide sequence ID" value="NZ_AVBF01000008.1"/>
</dbReference>
<feature type="domain" description="HTH tetR-type" evidence="4">
    <location>
        <begin position="2"/>
        <end position="62"/>
    </location>
</feature>
<comment type="caution">
    <text evidence="5">The sequence shown here is derived from an EMBL/GenBank/DDBJ whole genome shotgun (WGS) entry which is preliminary data.</text>
</comment>
<reference evidence="5 6" key="1">
    <citation type="journal article" date="2015" name="Stand. Genomic Sci.">
        <title>High quality draft genome sequence of the moderately halophilic bacterium Pontibacillus yanchengensis Y32(T) and comparison among Pontibacillus genomes.</title>
        <authorList>
            <person name="Huang J."/>
            <person name="Qiao Z.X."/>
            <person name="Tang J.W."/>
            <person name="Wang G."/>
        </authorList>
    </citation>
    <scope>NUCLEOTIDE SEQUENCE [LARGE SCALE GENOMIC DNA]</scope>
    <source>
        <strain evidence="5 6">Y32</strain>
    </source>
</reference>